<reference evidence="6 7" key="1">
    <citation type="submission" date="2019-12" db="EMBL/GenBank/DDBJ databases">
        <authorList>
            <person name="Lee S.D."/>
        </authorList>
    </citation>
    <scope>NUCLEOTIDE SEQUENCE [LARGE SCALE GENOMIC DNA]</scope>
    <source>
        <strain evidence="6 7">SAP-6</strain>
    </source>
</reference>
<accession>A0A845SI38</accession>
<dbReference type="GO" id="GO:0051082">
    <property type="term" value="F:unfolded protein binding"/>
    <property type="evidence" value="ECO:0007669"/>
    <property type="project" value="TreeGrafter"/>
</dbReference>
<dbReference type="GO" id="GO:0030288">
    <property type="term" value="C:outer membrane-bounded periplasmic space"/>
    <property type="evidence" value="ECO:0007669"/>
    <property type="project" value="TreeGrafter"/>
</dbReference>
<comment type="subcellular location">
    <subcellularLocation>
        <location evidence="1">Periplasm</location>
    </subcellularLocation>
</comment>
<evidence type="ECO:0000256" key="2">
    <source>
        <dbReference type="ARBA" id="ARBA00008441"/>
    </source>
</evidence>
<dbReference type="Gene3D" id="1.20.120.1490">
    <property type="match status" value="1"/>
</dbReference>
<keyword evidence="7" id="KW-1185">Reference proteome</keyword>
<dbReference type="PANTHER" id="PTHR38102:SF1">
    <property type="entry name" value="PERIPLASMIC CHAPERONE SPY"/>
    <property type="match status" value="1"/>
</dbReference>
<dbReference type="CDD" id="cd09916">
    <property type="entry name" value="CpxP_like"/>
    <property type="match status" value="1"/>
</dbReference>
<name>A0A845SI38_9GAMM</name>
<dbReference type="Pfam" id="PF07813">
    <property type="entry name" value="LTXXQ"/>
    <property type="match status" value="1"/>
</dbReference>
<evidence type="ECO:0000256" key="3">
    <source>
        <dbReference type="ARBA" id="ARBA00022729"/>
    </source>
</evidence>
<dbReference type="AlphaFoldDB" id="A0A845SI38"/>
<dbReference type="PANTHER" id="PTHR38102">
    <property type="entry name" value="PERIPLASMIC CHAPERONE SPY"/>
    <property type="match status" value="1"/>
</dbReference>
<dbReference type="EMBL" id="WUBS01000006">
    <property type="protein sequence ID" value="NDL63042.1"/>
    <property type="molecule type" value="Genomic_DNA"/>
</dbReference>
<dbReference type="InterPro" id="IPR012899">
    <property type="entry name" value="LTXXQ"/>
</dbReference>
<dbReference type="Proteomes" id="UP000461443">
    <property type="component" value="Unassembled WGS sequence"/>
</dbReference>
<organism evidence="6 7">
    <name type="scientific">Acerihabitans arboris</name>
    <dbReference type="NCBI Taxonomy" id="2691583"/>
    <lineage>
        <taxon>Bacteria</taxon>
        <taxon>Pseudomonadati</taxon>
        <taxon>Pseudomonadota</taxon>
        <taxon>Gammaproteobacteria</taxon>
        <taxon>Enterobacterales</taxon>
        <taxon>Pectobacteriaceae</taxon>
        <taxon>Acerihabitans</taxon>
    </lineage>
</organism>
<evidence type="ECO:0000256" key="1">
    <source>
        <dbReference type="ARBA" id="ARBA00004418"/>
    </source>
</evidence>
<dbReference type="PIRSF" id="PIRSF034445">
    <property type="entry name" value="CpxP_Spy"/>
    <property type="match status" value="1"/>
</dbReference>
<feature type="signal peptide" evidence="5">
    <location>
        <begin position="1"/>
        <end position="23"/>
    </location>
</feature>
<reference evidence="6 7" key="2">
    <citation type="submission" date="2020-02" db="EMBL/GenBank/DDBJ databases">
        <title>The new genus of Enterobacteriales.</title>
        <authorList>
            <person name="Kim I.S."/>
        </authorList>
    </citation>
    <scope>NUCLEOTIDE SEQUENCE [LARGE SCALE GENOMIC DNA]</scope>
    <source>
        <strain evidence="6 7">SAP-6</strain>
    </source>
</reference>
<keyword evidence="4" id="KW-0574">Periplasm</keyword>
<dbReference type="RefSeq" id="WP_162365762.1">
    <property type="nucleotide sequence ID" value="NZ_WUBS01000006.1"/>
</dbReference>
<sequence>MRKLTALFMATTLVLGSVQLASAADTTAATDNAPAKGEMHHKGDMQHRGGPMMMDHMFKDLKLTEQQRQKMHDIARDSMKDMKKPSAAEHQQMHDVIAADSFDSTKAQALVSAMSQDQNQRMLANLEMQNKMYNVLTPEQKTEFNKKFQERAEKMQQRDAK</sequence>
<comment type="similarity">
    <text evidence="2">Belongs to the CpxP/Spy family.</text>
</comment>
<protein>
    <submittedName>
        <fullName evidence="6">ATP-independent periplasmic protein-refolding chaperone</fullName>
    </submittedName>
</protein>
<feature type="chain" id="PRO_5032348859" evidence="5">
    <location>
        <begin position="24"/>
        <end position="161"/>
    </location>
</feature>
<evidence type="ECO:0000313" key="7">
    <source>
        <dbReference type="Proteomes" id="UP000461443"/>
    </source>
</evidence>
<gene>
    <name evidence="6" type="ORF">GRH90_09805</name>
</gene>
<dbReference type="InterPro" id="IPR052211">
    <property type="entry name" value="Cpx_auxiliary_protein"/>
</dbReference>
<evidence type="ECO:0000313" key="6">
    <source>
        <dbReference type="EMBL" id="NDL63042.1"/>
    </source>
</evidence>
<proteinExistence type="inferred from homology"/>
<keyword evidence="3 5" id="KW-0732">Signal</keyword>
<dbReference type="NCBIfam" id="NF007769">
    <property type="entry name" value="PRK10455.1"/>
    <property type="match status" value="1"/>
</dbReference>
<evidence type="ECO:0000256" key="4">
    <source>
        <dbReference type="ARBA" id="ARBA00022764"/>
    </source>
</evidence>
<comment type="caution">
    <text evidence="6">The sequence shown here is derived from an EMBL/GenBank/DDBJ whole genome shotgun (WGS) entry which is preliminary data.</text>
</comment>
<evidence type="ECO:0000256" key="5">
    <source>
        <dbReference type="SAM" id="SignalP"/>
    </source>
</evidence>